<keyword evidence="4 9" id="KW-0812">Transmembrane</keyword>
<feature type="transmembrane region" description="Helical" evidence="9">
    <location>
        <begin position="76"/>
        <end position="94"/>
    </location>
</feature>
<organism evidence="10 11">
    <name type="scientific">Eptatretus burgeri</name>
    <name type="common">Inshore hagfish</name>
    <dbReference type="NCBI Taxonomy" id="7764"/>
    <lineage>
        <taxon>Eukaryota</taxon>
        <taxon>Metazoa</taxon>
        <taxon>Chordata</taxon>
        <taxon>Craniata</taxon>
        <taxon>Vertebrata</taxon>
        <taxon>Cyclostomata</taxon>
        <taxon>Myxini</taxon>
        <taxon>Myxiniformes</taxon>
        <taxon>Myxinidae</taxon>
        <taxon>Eptatretinae</taxon>
        <taxon>Eptatretus</taxon>
    </lineage>
</organism>
<keyword evidence="5" id="KW-0999">Mitochondrion inner membrane</keyword>
<reference evidence="10" key="1">
    <citation type="submission" date="2025-08" db="UniProtKB">
        <authorList>
            <consortium name="Ensembl"/>
        </authorList>
    </citation>
    <scope>IDENTIFICATION</scope>
</reference>
<evidence type="ECO:0000256" key="3">
    <source>
        <dbReference type="ARBA" id="ARBA00014604"/>
    </source>
</evidence>
<dbReference type="GO" id="GO:0005743">
    <property type="term" value="C:mitochondrial inner membrane"/>
    <property type="evidence" value="ECO:0007669"/>
    <property type="project" value="UniProtKB-SubCell"/>
</dbReference>
<dbReference type="InterPro" id="IPR026571">
    <property type="entry name" value="Tmem186"/>
</dbReference>
<comment type="similarity">
    <text evidence="2">Belongs to the TMEM186 family.</text>
</comment>
<protein>
    <recommendedName>
        <fullName evidence="3">Transmembrane protein 186</fullName>
    </recommendedName>
</protein>
<evidence type="ECO:0000256" key="5">
    <source>
        <dbReference type="ARBA" id="ARBA00022792"/>
    </source>
</evidence>
<evidence type="ECO:0000256" key="8">
    <source>
        <dbReference type="ARBA" id="ARBA00023136"/>
    </source>
</evidence>
<sequence>MIFSTPINPFPPNPKPTLLPNFHGDCHVIYQLPSIRVLRLIMRLKLFQTAIVVLAVPPVCYMYSQEQLSSTNASLIVGTATFAIFMLYAMSFWLRRMIGRLSLNTTGDMVHLAHMTFWGRRKEVILPVRNLMALSAKTRRGEPLVQIRRYDSQEVFYLSLRFGRIVDKRRFEQVFGSIK</sequence>
<dbReference type="AlphaFoldDB" id="A0A8C4NP58"/>
<accession>A0A8C4NP58</accession>
<dbReference type="Ensembl" id="ENSEBUT00000007605.1">
    <property type="protein sequence ID" value="ENSEBUP00000007133.1"/>
    <property type="gene ID" value="ENSEBUG00000004676.1"/>
</dbReference>
<keyword evidence="8 9" id="KW-0472">Membrane</keyword>
<dbReference type="Pfam" id="PF06979">
    <property type="entry name" value="TMEM70"/>
    <property type="match status" value="1"/>
</dbReference>
<evidence type="ECO:0000256" key="2">
    <source>
        <dbReference type="ARBA" id="ARBA00007020"/>
    </source>
</evidence>
<dbReference type="InterPro" id="IPR045325">
    <property type="entry name" value="TMEM70/TMEM186/TMEM223"/>
</dbReference>
<evidence type="ECO:0000256" key="1">
    <source>
        <dbReference type="ARBA" id="ARBA00004448"/>
    </source>
</evidence>
<evidence type="ECO:0000256" key="4">
    <source>
        <dbReference type="ARBA" id="ARBA00022692"/>
    </source>
</evidence>
<dbReference type="Proteomes" id="UP000694388">
    <property type="component" value="Unplaced"/>
</dbReference>
<name>A0A8C4NP58_EPTBU</name>
<evidence type="ECO:0000313" key="11">
    <source>
        <dbReference type="Proteomes" id="UP000694388"/>
    </source>
</evidence>
<evidence type="ECO:0000256" key="6">
    <source>
        <dbReference type="ARBA" id="ARBA00022989"/>
    </source>
</evidence>
<evidence type="ECO:0000313" key="10">
    <source>
        <dbReference type="Ensembl" id="ENSEBUP00000007133.1"/>
    </source>
</evidence>
<feature type="transmembrane region" description="Helical" evidence="9">
    <location>
        <begin position="46"/>
        <end position="64"/>
    </location>
</feature>
<keyword evidence="7" id="KW-0496">Mitochondrion</keyword>
<proteinExistence type="inferred from homology"/>
<evidence type="ECO:0000256" key="9">
    <source>
        <dbReference type="SAM" id="Phobius"/>
    </source>
</evidence>
<dbReference type="GeneTree" id="ENSGT00390000000087"/>
<reference evidence="10" key="2">
    <citation type="submission" date="2025-09" db="UniProtKB">
        <authorList>
            <consortium name="Ensembl"/>
        </authorList>
    </citation>
    <scope>IDENTIFICATION</scope>
</reference>
<keyword evidence="11" id="KW-1185">Reference proteome</keyword>
<comment type="subcellular location">
    <subcellularLocation>
        <location evidence="1">Mitochondrion inner membrane</location>
        <topology evidence="1">Multi-pass membrane protein</topology>
    </subcellularLocation>
</comment>
<dbReference type="PANTHER" id="PTHR13603">
    <property type="entry name" value="TRANSMEMBRANE PROTEIN 186"/>
    <property type="match status" value="1"/>
</dbReference>
<dbReference type="OMA" id="WRTVYSM"/>
<evidence type="ECO:0000256" key="7">
    <source>
        <dbReference type="ARBA" id="ARBA00023128"/>
    </source>
</evidence>
<keyword evidence="6 9" id="KW-1133">Transmembrane helix</keyword>
<dbReference type="PANTHER" id="PTHR13603:SF1">
    <property type="entry name" value="TRANSMEMBRANE PROTEIN 186"/>
    <property type="match status" value="1"/>
</dbReference>